<feature type="transmembrane region" description="Helical" evidence="21">
    <location>
        <begin position="256"/>
        <end position="273"/>
    </location>
</feature>
<feature type="transmembrane region" description="Helical" evidence="21">
    <location>
        <begin position="145"/>
        <end position="166"/>
    </location>
</feature>
<feature type="compositionally biased region" description="Basic and acidic residues" evidence="20">
    <location>
        <begin position="674"/>
        <end position="692"/>
    </location>
</feature>
<dbReference type="GO" id="GO:0020037">
    <property type="term" value="F:heme binding"/>
    <property type="evidence" value="ECO:0007669"/>
    <property type="project" value="InterPro"/>
</dbReference>
<evidence type="ECO:0000256" key="1">
    <source>
        <dbReference type="ARBA" id="ARBA00001970"/>
    </source>
</evidence>
<gene>
    <name evidence="24" type="primary">ccoN</name>
    <name evidence="24" type="ORF">HW115_13985</name>
</gene>
<evidence type="ECO:0000256" key="5">
    <source>
        <dbReference type="ARBA" id="ARBA00022448"/>
    </source>
</evidence>
<feature type="region of interest" description="Disordered" evidence="20">
    <location>
        <begin position="673"/>
        <end position="692"/>
    </location>
</feature>
<evidence type="ECO:0000256" key="9">
    <source>
        <dbReference type="ARBA" id="ARBA00022692"/>
    </source>
</evidence>
<dbReference type="InterPro" id="IPR009056">
    <property type="entry name" value="Cyt_c-like_dom"/>
</dbReference>
<evidence type="ECO:0000256" key="6">
    <source>
        <dbReference type="ARBA" id="ARBA00022475"/>
    </source>
</evidence>
<evidence type="ECO:0000256" key="3">
    <source>
        <dbReference type="ARBA" id="ARBA00004673"/>
    </source>
</evidence>
<comment type="subcellular location">
    <subcellularLocation>
        <location evidence="2">Cell membrane</location>
        <topology evidence="2">Multi-pass membrane protein</topology>
    </subcellularLocation>
</comment>
<keyword evidence="15" id="KW-0186">Copper</keyword>
<dbReference type="PROSITE" id="PS50855">
    <property type="entry name" value="COX1"/>
    <property type="match status" value="1"/>
</dbReference>
<feature type="transmembrane region" description="Helical" evidence="21">
    <location>
        <begin position="221"/>
        <end position="244"/>
    </location>
</feature>
<keyword evidence="5 19" id="KW-0813">Transport</keyword>
<dbReference type="InterPro" id="IPR004677">
    <property type="entry name" value="Cyt_c_oxidase_cbb3_su1"/>
</dbReference>
<dbReference type="InterPro" id="IPR000883">
    <property type="entry name" value="Cyt_C_Oxase_1"/>
</dbReference>
<keyword evidence="6" id="KW-1003">Cell membrane</keyword>
<reference evidence="24 25" key="1">
    <citation type="submission" date="2020-07" db="EMBL/GenBank/DDBJ databases">
        <title>Roseicoccus Jingziensis gen. nov., sp. nov., isolated from coastal seawater.</title>
        <authorList>
            <person name="Feng X."/>
        </authorList>
    </citation>
    <scope>NUCLEOTIDE SEQUENCE [LARGE SCALE GENOMIC DNA]</scope>
    <source>
        <strain evidence="24 25">N1E253</strain>
    </source>
</reference>
<dbReference type="Pfam" id="PF00115">
    <property type="entry name" value="COX1"/>
    <property type="match status" value="1"/>
</dbReference>
<feature type="transmembrane region" description="Helical" evidence="21">
    <location>
        <begin position="325"/>
        <end position="348"/>
    </location>
</feature>
<feature type="binding site" evidence="18">
    <location>
        <position position="226"/>
    </location>
    <ligand>
        <name>Cu cation</name>
        <dbReference type="ChEBI" id="CHEBI:23378"/>
        <label>B</label>
    </ligand>
</feature>
<evidence type="ECO:0000256" key="13">
    <source>
        <dbReference type="ARBA" id="ARBA00022989"/>
    </source>
</evidence>
<keyword evidence="9 19" id="KW-0812">Transmembrane</keyword>
<dbReference type="InterPro" id="IPR036927">
    <property type="entry name" value="Cyt_c_oxase-like_su1_sf"/>
</dbReference>
<feature type="binding site" description="axial binding residue" evidence="18">
    <location>
        <position position="79"/>
    </location>
    <ligand>
        <name>heme b</name>
        <dbReference type="ChEBI" id="CHEBI:60344"/>
        <label>1; low-spin</label>
    </ligand>
    <ligandPart>
        <name>Fe</name>
        <dbReference type="ChEBI" id="CHEBI:18248"/>
    </ligandPart>
</feature>
<evidence type="ECO:0000256" key="15">
    <source>
        <dbReference type="ARBA" id="ARBA00023008"/>
    </source>
</evidence>
<keyword evidence="25" id="KW-1185">Reference proteome</keyword>
<accession>A0A851GHQ4</accession>
<dbReference type="Gene3D" id="1.10.760.10">
    <property type="entry name" value="Cytochrome c-like domain"/>
    <property type="match status" value="1"/>
</dbReference>
<evidence type="ECO:0000259" key="23">
    <source>
        <dbReference type="PROSITE" id="PS51007"/>
    </source>
</evidence>
<comment type="catalytic activity">
    <reaction evidence="17">
        <text>4 Fe(II)-[cytochrome c] + O2 + 8 H(+)(in) = 4 Fe(III)-[cytochrome c] + 2 H2O + 4 H(+)(out)</text>
        <dbReference type="Rhea" id="RHEA:11436"/>
        <dbReference type="Rhea" id="RHEA-COMP:10350"/>
        <dbReference type="Rhea" id="RHEA-COMP:14399"/>
        <dbReference type="ChEBI" id="CHEBI:15377"/>
        <dbReference type="ChEBI" id="CHEBI:15378"/>
        <dbReference type="ChEBI" id="CHEBI:15379"/>
        <dbReference type="ChEBI" id="CHEBI:29033"/>
        <dbReference type="ChEBI" id="CHEBI:29034"/>
        <dbReference type="EC" id="7.1.1.9"/>
    </reaction>
</comment>
<keyword evidence="14 18" id="KW-0408">Iron</keyword>
<name>A0A851GHQ4_9BACT</name>
<dbReference type="GO" id="GO:0022904">
    <property type="term" value="P:respiratory electron transport chain"/>
    <property type="evidence" value="ECO:0007669"/>
    <property type="project" value="TreeGrafter"/>
</dbReference>
<dbReference type="PANTHER" id="PTHR10422">
    <property type="entry name" value="CYTOCHROME C OXIDASE SUBUNIT 1"/>
    <property type="match status" value="1"/>
</dbReference>
<keyword evidence="13 21" id="KW-1133">Transmembrane helix</keyword>
<evidence type="ECO:0000256" key="11">
    <source>
        <dbReference type="ARBA" id="ARBA00022967"/>
    </source>
</evidence>
<feature type="transmembrane region" description="Helical" evidence="21">
    <location>
        <begin position="178"/>
        <end position="201"/>
    </location>
</feature>
<dbReference type="GO" id="GO:0015990">
    <property type="term" value="P:electron transport coupled proton transport"/>
    <property type="evidence" value="ECO:0007669"/>
    <property type="project" value="TreeGrafter"/>
</dbReference>
<feature type="binding site" description="axial binding residue" evidence="18">
    <location>
        <position position="366"/>
    </location>
    <ligand>
        <name>heme b</name>
        <dbReference type="ChEBI" id="CHEBI:60344"/>
        <label>1; low-spin</label>
    </ligand>
    <ligandPart>
        <name>Fe</name>
        <dbReference type="ChEBI" id="CHEBI:18248"/>
    </ligandPart>
</feature>
<protein>
    <recommendedName>
        <fullName evidence="4">cytochrome-c oxidase</fullName>
        <ecNumber evidence="4">7.1.1.9</ecNumber>
    </recommendedName>
</protein>
<keyword evidence="12 19" id="KW-0249">Electron transport</keyword>
<evidence type="ECO:0000313" key="24">
    <source>
        <dbReference type="EMBL" id="NWK56729.1"/>
    </source>
</evidence>
<feature type="binding site" description="axial binding residue" evidence="18">
    <location>
        <position position="364"/>
    </location>
    <ligand>
        <name>heme b</name>
        <dbReference type="ChEBI" id="CHEBI:60344"/>
        <label>2; high-spin</label>
    </ligand>
    <ligandPart>
        <name>Fe</name>
        <dbReference type="ChEBI" id="CHEBI:18248"/>
    </ligandPart>
</feature>
<evidence type="ECO:0000256" key="20">
    <source>
        <dbReference type="SAM" id="MobiDB-lite"/>
    </source>
</evidence>
<comment type="cofactor">
    <cofactor evidence="1">
        <name>heme b</name>
        <dbReference type="ChEBI" id="CHEBI:60344"/>
    </cofactor>
</comment>
<dbReference type="PROSITE" id="PS51007">
    <property type="entry name" value="CYTC"/>
    <property type="match status" value="1"/>
</dbReference>
<feature type="binding site" evidence="18">
    <location>
        <position position="276"/>
    </location>
    <ligand>
        <name>Cu cation</name>
        <dbReference type="ChEBI" id="CHEBI:23378"/>
        <label>B</label>
    </ligand>
</feature>
<dbReference type="InterPro" id="IPR036909">
    <property type="entry name" value="Cyt_c-like_dom_sf"/>
</dbReference>
<dbReference type="SUPFAM" id="SSF46626">
    <property type="entry name" value="Cytochrome c"/>
    <property type="match status" value="1"/>
</dbReference>
<dbReference type="EC" id="7.1.1.9" evidence="4"/>
<dbReference type="NCBIfam" id="TIGR00780">
    <property type="entry name" value="ccoN"/>
    <property type="match status" value="1"/>
</dbReference>
<dbReference type="InterPro" id="IPR003468">
    <property type="entry name" value="Cyt_c_oxidase_monohaem-su/FixO"/>
</dbReference>
<dbReference type="Pfam" id="PF02433">
    <property type="entry name" value="FixO"/>
    <property type="match status" value="1"/>
</dbReference>
<evidence type="ECO:0000256" key="4">
    <source>
        <dbReference type="ARBA" id="ARBA00012949"/>
    </source>
</evidence>
<comment type="cofactor">
    <cofactor evidence="18">
        <name>Cu(2+)</name>
        <dbReference type="ChEBI" id="CHEBI:29036"/>
    </cofactor>
    <text evidence="18">Binds 1 copper ion per subunit, denoted as copper B.</text>
</comment>
<feature type="transmembrane region" description="Helical" evidence="21">
    <location>
        <begin position="22"/>
        <end position="44"/>
    </location>
</feature>
<evidence type="ECO:0000256" key="8">
    <source>
        <dbReference type="ARBA" id="ARBA00022660"/>
    </source>
</evidence>
<evidence type="ECO:0000259" key="22">
    <source>
        <dbReference type="PROSITE" id="PS50855"/>
    </source>
</evidence>
<dbReference type="EMBL" id="JACBAZ010000005">
    <property type="protein sequence ID" value="NWK56729.1"/>
    <property type="molecule type" value="Genomic_DNA"/>
</dbReference>
<keyword evidence="8 19" id="KW-0679">Respiratory chain</keyword>
<keyword evidence="11" id="KW-1278">Translocase</keyword>
<evidence type="ECO:0000256" key="10">
    <source>
        <dbReference type="ARBA" id="ARBA00022723"/>
    </source>
</evidence>
<comment type="pathway">
    <text evidence="3">Energy metabolism; oxidative phosphorylation.</text>
</comment>
<dbReference type="InterPro" id="IPR023616">
    <property type="entry name" value="Cyt_c_oxase-like_su1_dom"/>
</dbReference>
<dbReference type="SUPFAM" id="SSF81442">
    <property type="entry name" value="Cytochrome c oxidase subunit I-like"/>
    <property type="match status" value="1"/>
</dbReference>
<feature type="transmembrane region" description="Helical" evidence="21">
    <location>
        <begin position="118"/>
        <end position="139"/>
    </location>
</feature>
<evidence type="ECO:0000313" key="25">
    <source>
        <dbReference type="Proteomes" id="UP000557872"/>
    </source>
</evidence>
<dbReference type="Gene3D" id="1.20.210.10">
    <property type="entry name" value="Cytochrome c oxidase-like, subunit I domain"/>
    <property type="match status" value="1"/>
</dbReference>
<feature type="domain" description="Cytochrome oxidase subunit I profile" evidence="22">
    <location>
        <begin position="1"/>
        <end position="536"/>
    </location>
</feature>
<dbReference type="PROSITE" id="PS00077">
    <property type="entry name" value="COX1_CUB"/>
    <property type="match status" value="1"/>
</dbReference>
<dbReference type="NCBIfam" id="NF011053">
    <property type="entry name" value="PRK14485.1"/>
    <property type="match status" value="1"/>
</dbReference>
<comment type="caution">
    <text evidence="24">The sequence shown here is derived from an EMBL/GenBank/DDBJ whole genome shotgun (WGS) entry which is preliminary data.</text>
</comment>
<sequence>MNTPSNAATTTIVYDDKTVRHFLTASVIFGIVGMLVGVIAAFQLNFWQMNGKFLEWLTFGYFKTEGVDLITFGRLRPLHTNAVIFAFVGNMMFAGVYYSTQRLCKCRTASDLLSKIHFWGWQAIIVSAVITLPAGFTRGKEYAELIWPINIAVALIWVVFAVNFFWTLAKRNEPSLYVALWFYIATILTVAMLYIVNHLSIPTSLTHSYPVFAGVQDGLVQWWYGHNAVAFFLTTPILGIMYYFMPKAAERPVYSYRLSIIHFWALVFIYIWAGPHHLLNTALPEWLQQLGMLFSLMLWAPSWGGMLNGLLTLRGAWDKLRTDHVIKFFVVAITFYGMATFEGPLLAIKSVNALSHYTDWTVGHVHSGTLGWNGFMAAGMFYWLAPRLWKNNKGPNGESVLWSNSWANMHFWLGTVGILLYISSMWASGIMEGLMASATNEAGTLLKYPNFVQIIQSKHILLLFRGIGGGFYLIGFIMCGINLWKTARMGKATEVSVEVPVARDPETDSIGAFRMLFRNEPLTYIFWILVFLLLWIFLPKGMDIGAFAMIVVLSLQTIWIFRKDTNSWVKLYDSLEKNWVPFTILVFFAAAIGGAAQIIPTVIAQKGEYVDERVQKLYTPLELAGRDIYIAEGCYNCHSQMIRMLPGDIMRYGDYSRIGESIYDHPFQWSSKRTGPDLAREGGPRDKDGNYKPIRSDGWHYNHMMDPRETSEGSIMPAYPWLAEKETDIDALPKKISIQVNWLGVPYEAMTAHEIKDKAYKQGLDIAKGLVASGVLLPEDLDSMDSEAKIAEELSKRQIVALIAYLQKLGQYDLVDPSQKKATPALVDPDRKHPNIAPQTEPSADDSE</sequence>
<feature type="binding site" evidence="18">
    <location>
        <position position="277"/>
    </location>
    <ligand>
        <name>Cu cation</name>
        <dbReference type="ChEBI" id="CHEBI:23378"/>
        <label>B</label>
    </ligand>
</feature>
<evidence type="ECO:0000256" key="7">
    <source>
        <dbReference type="ARBA" id="ARBA00022617"/>
    </source>
</evidence>
<comment type="similarity">
    <text evidence="19">Belongs to the heme-copper respiratory oxidase family.</text>
</comment>
<evidence type="ECO:0000256" key="19">
    <source>
        <dbReference type="RuleBase" id="RU000370"/>
    </source>
</evidence>
<evidence type="ECO:0000256" key="16">
    <source>
        <dbReference type="ARBA" id="ARBA00023136"/>
    </source>
</evidence>
<keyword evidence="10 18" id="KW-0479">Metal-binding</keyword>
<evidence type="ECO:0000256" key="21">
    <source>
        <dbReference type="SAM" id="Phobius"/>
    </source>
</evidence>
<organism evidence="24 25">
    <name type="scientific">Oceaniferula marina</name>
    <dbReference type="NCBI Taxonomy" id="2748318"/>
    <lineage>
        <taxon>Bacteria</taxon>
        <taxon>Pseudomonadati</taxon>
        <taxon>Verrucomicrobiota</taxon>
        <taxon>Verrucomicrobiia</taxon>
        <taxon>Verrucomicrobiales</taxon>
        <taxon>Verrucomicrobiaceae</taxon>
        <taxon>Oceaniferula</taxon>
    </lineage>
</organism>
<evidence type="ECO:0000256" key="17">
    <source>
        <dbReference type="ARBA" id="ARBA00047816"/>
    </source>
</evidence>
<feature type="transmembrane region" description="Helical" evidence="21">
    <location>
        <begin position="368"/>
        <end position="385"/>
    </location>
</feature>
<feature type="region of interest" description="Disordered" evidence="20">
    <location>
        <begin position="820"/>
        <end position="848"/>
    </location>
</feature>
<evidence type="ECO:0000256" key="18">
    <source>
        <dbReference type="PIRSR" id="PIRSR604677-50"/>
    </source>
</evidence>
<evidence type="ECO:0000256" key="12">
    <source>
        <dbReference type="ARBA" id="ARBA00022982"/>
    </source>
</evidence>
<feature type="domain" description="Cytochrome c" evidence="23">
    <location>
        <begin position="620"/>
        <end position="810"/>
    </location>
</feature>
<dbReference type="GO" id="GO:0004129">
    <property type="term" value="F:cytochrome-c oxidase activity"/>
    <property type="evidence" value="ECO:0007669"/>
    <property type="project" value="UniProtKB-EC"/>
</dbReference>
<keyword evidence="16 21" id="KW-0472">Membrane</keyword>
<proteinExistence type="inferred from homology"/>
<dbReference type="GO" id="GO:0009060">
    <property type="term" value="P:aerobic respiration"/>
    <property type="evidence" value="ECO:0007669"/>
    <property type="project" value="InterPro"/>
</dbReference>
<dbReference type="GO" id="GO:0046872">
    <property type="term" value="F:metal ion binding"/>
    <property type="evidence" value="ECO:0007669"/>
    <property type="project" value="UniProtKB-KW"/>
</dbReference>
<feature type="transmembrane region" description="Helical" evidence="21">
    <location>
        <begin position="582"/>
        <end position="603"/>
    </location>
</feature>
<feature type="transmembrane region" description="Helical" evidence="21">
    <location>
        <begin position="522"/>
        <end position="538"/>
    </location>
</feature>
<dbReference type="RefSeq" id="WP_178933525.1">
    <property type="nucleotide sequence ID" value="NZ_JACBAZ010000005.1"/>
</dbReference>
<dbReference type="InterPro" id="IPR023615">
    <property type="entry name" value="Cyt_c_Oxase_su1_BS"/>
</dbReference>
<feature type="transmembrane region" description="Helical" evidence="21">
    <location>
        <begin position="460"/>
        <end position="484"/>
    </location>
</feature>
<feature type="transmembrane region" description="Helical" evidence="21">
    <location>
        <begin position="406"/>
        <end position="427"/>
    </location>
</feature>
<dbReference type="AlphaFoldDB" id="A0A851GHQ4"/>
<keyword evidence="7 18" id="KW-0349">Heme</keyword>
<feature type="transmembrane region" description="Helical" evidence="21">
    <location>
        <begin position="544"/>
        <end position="561"/>
    </location>
</feature>
<dbReference type="GO" id="GO:0005886">
    <property type="term" value="C:plasma membrane"/>
    <property type="evidence" value="ECO:0007669"/>
    <property type="project" value="UniProtKB-SubCell"/>
</dbReference>
<evidence type="ECO:0000256" key="14">
    <source>
        <dbReference type="ARBA" id="ARBA00023004"/>
    </source>
</evidence>
<feature type="transmembrane region" description="Helical" evidence="21">
    <location>
        <begin position="78"/>
        <end position="98"/>
    </location>
</feature>
<dbReference type="PANTHER" id="PTHR10422:SF29">
    <property type="entry name" value="CYTOCHROME C OXIDASE SUBUNIT 1 HOMOLOG, BACTEROID"/>
    <property type="match status" value="1"/>
</dbReference>
<comment type="cofactor">
    <cofactor evidence="18">
        <name>heme</name>
        <dbReference type="ChEBI" id="CHEBI:30413"/>
    </cofactor>
    <text evidence="18">Binds 2 heme groups per subunit, denoted as high- and low-spin.</text>
</comment>
<feature type="transmembrane region" description="Helical" evidence="21">
    <location>
        <begin position="293"/>
        <end position="313"/>
    </location>
</feature>
<evidence type="ECO:0000256" key="2">
    <source>
        <dbReference type="ARBA" id="ARBA00004651"/>
    </source>
</evidence>
<dbReference type="Proteomes" id="UP000557872">
    <property type="component" value="Unassembled WGS sequence"/>
</dbReference>